<dbReference type="InterPro" id="IPR029058">
    <property type="entry name" value="AB_hydrolase_fold"/>
</dbReference>
<accession>A0A6I3SYR5</accession>
<name>A0A6I3SYR5_9BURK</name>
<dbReference type="InterPro" id="IPR050266">
    <property type="entry name" value="AB_hydrolase_sf"/>
</dbReference>
<keyword evidence="3" id="KW-0378">Hydrolase</keyword>
<dbReference type="EMBL" id="BMKG01000009">
    <property type="protein sequence ID" value="GGC01973.1"/>
    <property type="molecule type" value="Genomic_DNA"/>
</dbReference>
<evidence type="ECO:0000313" key="4">
    <source>
        <dbReference type="Proteomes" id="UP000430634"/>
    </source>
</evidence>
<reference evidence="5" key="2">
    <citation type="journal article" date="2019" name="Int. J. Syst. Evol. Microbiol.">
        <title>The Global Catalogue of Microorganisms (GCM) 10K type strain sequencing project: providing services to taxonomists for standard genome sequencing and annotation.</title>
        <authorList>
            <consortium name="The Broad Institute Genomics Platform"/>
            <consortium name="The Broad Institute Genome Sequencing Center for Infectious Disease"/>
            <person name="Wu L."/>
            <person name="Ma J."/>
        </authorList>
    </citation>
    <scope>NUCLEOTIDE SEQUENCE [LARGE SCALE GENOMIC DNA]</scope>
    <source>
        <strain evidence="5">CGMCC 1.15931</strain>
    </source>
</reference>
<evidence type="ECO:0000313" key="2">
    <source>
        <dbReference type="EMBL" id="GGC01973.1"/>
    </source>
</evidence>
<protein>
    <submittedName>
        <fullName evidence="3">Alpha/beta fold hydrolase</fullName>
    </submittedName>
</protein>
<dbReference type="Proteomes" id="UP000430634">
    <property type="component" value="Unassembled WGS sequence"/>
</dbReference>
<dbReference type="EMBL" id="WNKZ01000035">
    <property type="protein sequence ID" value="MTV53785.1"/>
    <property type="molecule type" value="Genomic_DNA"/>
</dbReference>
<keyword evidence="5" id="KW-1185">Reference proteome</keyword>
<dbReference type="RefSeq" id="WP_170300059.1">
    <property type="nucleotide sequence ID" value="NZ_BMKG01000009.1"/>
</dbReference>
<gene>
    <name evidence="2" type="ORF">GCM10011572_24840</name>
    <name evidence="3" type="ORF">GM672_13700</name>
</gene>
<feature type="domain" description="AB hydrolase-1" evidence="1">
    <location>
        <begin position="20"/>
        <end position="117"/>
    </location>
</feature>
<reference evidence="2" key="1">
    <citation type="journal article" date="2014" name="Int. J. Syst. Evol. Microbiol.">
        <title>Complete genome of a new Firmicutes species belonging to the dominant human colonic microbiota ('Ruminococcus bicirculans') reveals two chromosomes and a selective capacity to utilize plant glucans.</title>
        <authorList>
            <consortium name="NISC Comparative Sequencing Program"/>
            <person name="Wegmann U."/>
            <person name="Louis P."/>
            <person name="Goesmann A."/>
            <person name="Henrissat B."/>
            <person name="Duncan S.H."/>
            <person name="Flint H.J."/>
        </authorList>
    </citation>
    <scope>NUCLEOTIDE SEQUENCE</scope>
    <source>
        <strain evidence="2">CGMCC 1.15931</strain>
    </source>
</reference>
<dbReference type="AlphaFoldDB" id="A0A6I3SYR5"/>
<evidence type="ECO:0000313" key="5">
    <source>
        <dbReference type="Proteomes" id="UP000622638"/>
    </source>
</evidence>
<dbReference type="PANTHER" id="PTHR43798">
    <property type="entry name" value="MONOACYLGLYCEROL LIPASE"/>
    <property type="match status" value="1"/>
</dbReference>
<comment type="caution">
    <text evidence="3">The sequence shown here is derived from an EMBL/GenBank/DDBJ whole genome shotgun (WGS) entry which is preliminary data.</text>
</comment>
<reference evidence="3 4" key="3">
    <citation type="submission" date="2019-11" db="EMBL/GenBank/DDBJ databases">
        <title>Type strains purchased from KCTC, JCM and DSMZ.</title>
        <authorList>
            <person name="Lu H."/>
        </authorList>
    </citation>
    <scope>NUCLEOTIDE SEQUENCE [LARGE SCALE GENOMIC DNA]</scope>
    <source>
        <strain evidence="3 4">KCTC 52429</strain>
    </source>
</reference>
<dbReference type="SUPFAM" id="SSF53474">
    <property type="entry name" value="alpha/beta-Hydrolases"/>
    <property type="match status" value="1"/>
</dbReference>
<evidence type="ECO:0000259" key="1">
    <source>
        <dbReference type="Pfam" id="PF00561"/>
    </source>
</evidence>
<organism evidence="3 4">
    <name type="scientific">Pseudoduganella buxea</name>
    <dbReference type="NCBI Taxonomy" id="1949069"/>
    <lineage>
        <taxon>Bacteria</taxon>
        <taxon>Pseudomonadati</taxon>
        <taxon>Pseudomonadota</taxon>
        <taxon>Betaproteobacteria</taxon>
        <taxon>Burkholderiales</taxon>
        <taxon>Oxalobacteraceae</taxon>
        <taxon>Telluria group</taxon>
        <taxon>Pseudoduganella</taxon>
    </lineage>
</organism>
<dbReference type="InterPro" id="IPR000073">
    <property type="entry name" value="AB_hydrolase_1"/>
</dbReference>
<dbReference type="Proteomes" id="UP000622638">
    <property type="component" value="Unassembled WGS sequence"/>
</dbReference>
<evidence type="ECO:0000313" key="3">
    <source>
        <dbReference type="EMBL" id="MTV53785.1"/>
    </source>
</evidence>
<sequence length="273" mass="30431">MQIKTINGTEVLIEGSGPETILLLHGWPDNRALWEGQVAAFKSHYRCVRFTWPGFEPGAPRGEHSLDSLIALCEAVVREVSPQRPVILLVHDWGCLFGYQFAQRHPDLVARIVGVDIGDAGSKDHLTDIGIKGKLGIVAYQLWLAAAWRIGGSIGESMTHSMARRMHVPAPPEALTVQKNYPYYSTWTGKYKSARTFRPACPMLFIYGTRKPFMFHSSAWARELDSKPGSRAVAMDTDHWPMLRQTDAFNQLVLDWLGSTTVTEKTDALPAGL</sequence>
<dbReference type="Pfam" id="PF00561">
    <property type="entry name" value="Abhydrolase_1"/>
    <property type="match status" value="1"/>
</dbReference>
<reference evidence="2" key="4">
    <citation type="submission" date="2024-05" db="EMBL/GenBank/DDBJ databases">
        <authorList>
            <person name="Sun Q."/>
            <person name="Zhou Y."/>
        </authorList>
    </citation>
    <scope>NUCLEOTIDE SEQUENCE</scope>
    <source>
        <strain evidence="2">CGMCC 1.15931</strain>
    </source>
</reference>
<dbReference type="GO" id="GO:0016787">
    <property type="term" value="F:hydrolase activity"/>
    <property type="evidence" value="ECO:0007669"/>
    <property type="project" value="UniProtKB-KW"/>
</dbReference>
<dbReference type="Gene3D" id="3.40.50.1820">
    <property type="entry name" value="alpha/beta hydrolase"/>
    <property type="match status" value="1"/>
</dbReference>
<proteinExistence type="predicted"/>